<feature type="signal peptide" evidence="1">
    <location>
        <begin position="1"/>
        <end position="18"/>
    </location>
</feature>
<dbReference type="Proteomes" id="UP000306954">
    <property type="component" value="Unassembled WGS sequence"/>
</dbReference>
<organism evidence="2 3">
    <name type="scientific">Wallemia ichthyophaga</name>
    <dbReference type="NCBI Taxonomy" id="245174"/>
    <lineage>
        <taxon>Eukaryota</taxon>
        <taxon>Fungi</taxon>
        <taxon>Dikarya</taxon>
        <taxon>Basidiomycota</taxon>
        <taxon>Wallemiomycotina</taxon>
        <taxon>Wallemiomycetes</taxon>
        <taxon>Wallemiales</taxon>
        <taxon>Wallemiaceae</taxon>
        <taxon>Wallemia</taxon>
    </lineage>
</organism>
<dbReference type="EMBL" id="SPOF01000078">
    <property type="protein sequence ID" value="TIB07725.1"/>
    <property type="molecule type" value="Genomic_DNA"/>
</dbReference>
<evidence type="ECO:0000313" key="2">
    <source>
        <dbReference type="EMBL" id="TIB07725.1"/>
    </source>
</evidence>
<name>A0A4T0GWZ2_WALIC</name>
<accession>A0A4T0GWZ2</accession>
<dbReference type="AlphaFoldDB" id="A0A4T0GWZ2"/>
<gene>
    <name evidence="2" type="ORF">E3P90_03941</name>
</gene>
<proteinExistence type="predicted"/>
<comment type="caution">
    <text evidence="2">The sequence shown here is derived from an EMBL/GenBank/DDBJ whole genome shotgun (WGS) entry which is preliminary data.</text>
</comment>
<sequence length="233" mass="25330">MKLFTLSLALPLLSVVAAAPSPLDGRSDHPIGEALEDFGHDVGDAIIERQTDIGNTVVAIGDTIFHEDDSNDDKISKTYNWANENIGNGIGTLFAGLVDMSEGIALNDTSEERADSVRSKYADANENLGEGLTNFLNATQLFAEDINNKTLDLDIFPPQVKQYIQDYNNATGSAAGDLLNTFALSVEHEIYDENGPSTEEVKSSFKKTVSELGDRATAVHKILKSAWNDFFNQ</sequence>
<evidence type="ECO:0000256" key="1">
    <source>
        <dbReference type="SAM" id="SignalP"/>
    </source>
</evidence>
<feature type="chain" id="PRO_5030101434" evidence="1">
    <location>
        <begin position="19"/>
        <end position="233"/>
    </location>
</feature>
<reference evidence="2 3" key="1">
    <citation type="submission" date="2019-03" db="EMBL/GenBank/DDBJ databases">
        <title>Sequencing 23 genomes of Wallemia ichthyophaga.</title>
        <authorList>
            <person name="Gostincar C."/>
        </authorList>
    </citation>
    <scope>NUCLEOTIDE SEQUENCE [LARGE SCALE GENOMIC DNA]</scope>
    <source>
        <strain evidence="2 3">EXF-8621</strain>
    </source>
</reference>
<protein>
    <submittedName>
        <fullName evidence="2">Uncharacterized protein</fullName>
    </submittedName>
</protein>
<keyword evidence="1" id="KW-0732">Signal</keyword>
<evidence type="ECO:0000313" key="3">
    <source>
        <dbReference type="Proteomes" id="UP000306954"/>
    </source>
</evidence>